<evidence type="ECO:0000313" key="5">
    <source>
        <dbReference type="Proteomes" id="UP000006727"/>
    </source>
</evidence>
<dbReference type="Gramene" id="Pp3c11_14300V3.6">
    <property type="protein sequence ID" value="Pp3c11_14300V3.6"/>
    <property type="gene ID" value="Pp3c11_14300"/>
</dbReference>
<evidence type="ECO:0000313" key="4">
    <source>
        <dbReference type="EnsemblPlants" id="Pp3c11_14300V3.6"/>
    </source>
</evidence>
<dbReference type="PANTHER" id="PTHR31775">
    <property type="entry name" value="OS02G0117200 PROTEIN"/>
    <property type="match status" value="1"/>
</dbReference>
<dbReference type="EnsemblPlants" id="Pp3c11_14300V3.5">
    <property type="protein sequence ID" value="Pp3c11_14300V3.5"/>
    <property type="gene ID" value="Pp3c11_14300"/>
</dbReference>
<evidence type="ECO:0000256" key="1">
    <source>
        <dbReference type="ARBA" id="ARBA00005711"/>
    </source>
</evidence>
<reference evidence="4 5" key="2">
    <citation type="journal article" date="2018" name="Plant J.">
        <title>The Physcomitrella patens chromosome-scale assembly reveals moss genome structure and evolution.</title>
        <authorList>
            <person name="Lang D."/>
            <person name="Ullrich K.K."/>
            <person name="Murat F."/>
            <person name="Fuchs J."/>
            <person name="Jenkins J."/>
            <person name="Haas F.B."/>
            <person name="Piednoel M."/>
            <person name="Gundlach H."/>
            <person name="Van Bel M."/>
            <person name="Meyberg R."/>
            <person name="Vives C."/>
            <person name="Morata J."/>
            <person name="Symeonidi A."/>
            <person name="Hiss M."/>
            <person name="Muchero W."/>
            <person name="Kamisugi Y."/>
            <person name="Saleh O."/>
            <person name="Blanc G."/>
            <person name="Decker E.L."/>
            <person name="van Gessel N."/>
            <person name="Grimwood J."/>
            <person name="Hayes R.D."/>
            <person name="Graham S.W."/>
            <person name="Gunter L.E."/>
            <person name="McDaniel S.F."/>
            <person name="Hoernstein S.N.W."/>
            <person name="Larsson A."/>
            <person name="Li F.W."/>
            <person name="Perroud P.F."/>
            <person name="Phillips J."/>
            <person name="Ranjan P."/>
            <person name="Rokshar D.S."/>
            <person name="Rothfels C.J."/>
            <person name="Schneider L."/>
            <person name="Shu S."/>
            <person name="Stevenson D.W."/>
            <person name="Thummler F."/>
            <person name="Tillich M."/>
            <person name="Villarreal Aguilar J.C."/>
            <person name="Widiez T."/>
            <person name="Wong G.K."/>
            <person name="Wymore A."/>
            <person name="Zhang Y."/>
            <person name="Zimmer A.D."/>
            <person name="Quatrano R.S."/>
            <person name="Mayer K.F.X."/>
            <person name="Goodstein D."/>
            <person name="Casacuberta J.M."/>
            <person name="Vandepoele K."/>
            <person name="Reski R."/>
            <person name="Cuming A.C."/>
            <person name="Tuskan G.A."/>
            <person name="Maumus F."/>
            <person name="Salse J."/>
            <person name="Schmutz J."/>
            <person name="Rensing S.A."/>
        </authorList>
    </citation>
    <scope>NUCLEOTIDE SEQUENCE [LARGE SCALE GENOMIC DNA]</scope>
    <source>
        <strain evidence="4 5">cv. Gransden 2004</strain>
    </source>
</reference>
<feature type="compositionally biased region" description="Low complexity" evidence="2">
    <location>
        <begin position="13"/>
        <end position="24"/>
    </location>
</feature>
<dbReference type="Proteomes" id="UP000006727">
    <property type="component" value="Chromosome 11"/>
</dbReference>
<feature type="domain" description="Remorin C-terminal" evidence="3">
    <location>
        <begin position="63"/>
        <end position="166"/>
    </location>
</feature>
<comment type="similarity">
    <text evidence="1">Belongs to the remorin family.</text>
</comment>
<dbReference type="RefSeq" id="XP_024389083.1">
    <property type="nucleotide sequence ID" value="XM_024533315.2"/>
</dbReference>
<dbReference type="EnsemblPlants" id="Pp3c11_14300V3.6">
    <property type="protein sequence ID" value="Pp3c11_14300V3.6"/>
    <property type="gene ID" value="Pp3c11_14300"/>
</dbReference>
<dbReference type="GeneID" id="112288769"/>
<feature type="region of interest" description="Disordered" evidence="2">
    <location>
        <begin position="1"/>
        <end position="24"/>
    </location>
</feature>
<dbReference type="Pfam" id="PF03763">
    <property type="entry name" value="Remorin_C"/>
    <property type="match status" value="1"/>
</dbReference>
<dbReference type="RefSeq" id="XP_024389082.1">
    <property type="nucleotide sequence ID" value="XM_024533314.2"/>
</dbReference>
<sequence length="172" mass="18944">MATAPSAGTEAIAPTHEVAAPTPAAETAVIPVEAKKAEEPATEPGTIIHMEKATQKIEHDKLVSNVAAWEQNQREKIESRTHREEEKITAEETTMKKKAEARLRQKEEKLEKLRAKYQEAMKNEVAAAHKVAEEKRAMVAAKKGMDILKTEETAAKIRATGKFPVKFGCFAA</sequence>
<feature type="region of interest" description="Disordered" evidence="2">
    <location>
        <begin position="72"/>
        <end position="104"/>
    </location>
</feature>
<dbReference type="AlphaFoldDB" id="A0A7I4A8H1"/>
<keyword evidence="5" id="KW-1185">Reference proteome</keyword>
<evidence type="ECO:0000256" key="2">
    <source>
        <dbReference type="SAM" id="MobiDB-lite"/>
    </source>
</evidence>
<accession>A0A7I4A8H1</accession>
<name>A0A7I4A8H1_PHYPA</name>
<dbReference type="InterPro" id="IPR005516">
    <property type="entry name" value="Remorin_C"/>
</dbReference>
<protein>
    <recommendedName>
        <fullName evidence="3">Remorin C-terminal domain-containing protein</fullName>
    </recommendedName>
</protein>
<gene>
    <name evidence="4" type="primary">LOC112288769</name>
</gene>
<reference evidence="4 5" key="1">
    <citation type="journal article" date="2008" name="Science">
        <title>The Physcomitrella genome reveals evolutionary insights into the conquest of land by plants.</title>
        <authorList>
            <person name="Rensing S."/>
            <person name="Lang D."/>
            <person name="Zimmer A."/>
            <person name="Terry A."/>
            <person name="Salamov A."/>
            <person name="Shapiro H."/>
            <person name="Nishiyama T."/>
            <person name="Perroud P.-F."/>
            <person name="Lindquist E."/>
            <person name="Kamisugi Y."/>
            <person name="Tanahashi T."/>
            <person name="Sakakibara K."/>
            <person name="Fujita T."/>
            <person name="Oishi K."/>
            <person name="Shin-I T."/>
            <person name="Kuroki Y."/>
            <person name="Toyoda A."/>
            <person name="Suzuki Y."/>
            <person name="Hashimoto A."/>
            <person name="Yamaguchi K."/>
            <person name="Sugano A."/>
            <person name="Kohara Y."/>
            <person name="Fujiyama A."/>
            <person name="Anterola A."/>
            <person name="Aoki S."/>
            <person name="Ashton N."/>
            <person name="Barbazuk W.B."/>
            <person name="Barker E."/>
            <person name="Bennetzen J."/>
            <person name="Bezanilla M."/>
            <person name="Blankenship R."/>
            <person name="Cho S.H."/>
            <person name="Dutcher S."/>
            <person name="Estelle M."/>
            <person name="Fawcett J.A."/>
            <person name="Gundlach H."/>
            <person name="Hanada K."/>
            <person name="Heyl A."/>
            <person name="Hicks K.A."/>
            <person name="Hugh J."/>
            <person name="Lohr M."/>
            <person name="Mayer K."/>
            <person name="Melkozernov A."/>
            <person name="Murata T."/>
            <person name="Nelson D."/>
            <person name="Pils B."/>
            <person name="Prigge M."/>
            <person name="Reiss B."/>
            <person name="Renner T."/>
            <person name="Rombauts S."/>
            <person name="Rushton P."/>
            <person name="Sanderfoot A."/>
            <person name="Schween G."/>
            <person name="Shiu S.-H."/>
            <person name="Stueber K."/>
            <person name="Theodoulou F.L."/>
            <person name="Tu H."/>
            <person name="Van de Peer Y."/>
            <person name="Verrier P.J."/>
            <person name="Waters E."/>
            <person name="Wood A."/>
            <person name="Yang L."/>
            <person name="Cove D."/>
            <person name="Cuming A."/>
            <person name="Hasebe M."/>
            <person name="Lucas S."/>
            <person name="Mishler D.B."/>
            <person name="Reski R."/>
            <person name="Grigoriev I."/>
            <person name="Quatrano R.S."/>
            <person name="Boore J.L."/>
        </authorList>
    </citation>
    <scope>NUCLEOTIDE SEQUENCE [LARGE SCALE GENOMIC DNA]</scope>
    <source>
        <strain evidence="4 5">cv. Gransden 2004</strain>
    </source>
</reference>
<organism evidence="4 5">
    <name type="scientific">Physcomitrium patens</name>
    <name type="common">Spreading-leaved earth moss</name>
    <name type="synonym">Physcomitrella patens</name>
    <dbReference type="NCBI Taxonomy" id="3218"/>
    <lineage>
        <taxon>Eukaryota</taxon>
        <taxon>Viridiplantae</taxon>
        <taxon>Streptophyta</taxon>
        <taxon>Embryophyta</taxon>
        <taxon>Bryophyta</taxon>
        <taxon>Bryophytina</taxon>
        <taxon>Bryopsida</taxon>
        <taxon>Funariidae</taxon>
        <taxon>Funariales</taxon>
        <taxon>Funariaceae</taxon>
        <taxon>Physcomitrium</taxon>
    </lineage>
</organism>
<evidence type="ECO:0000259" key="3">
    <source>
        <dbReference type="Pfam" id="PF03763"/>
    </source>
</evidence>
<reference evidence="4" key="3">
    <citation type="submission" date="2020-12" db="UniProtKB">
        <authorList>
            <consortium name="EnsemblPlants"/>
        </authorList>
    </citation>
    <scope>IDENTIFICATION</scope>
</reference>
<dbReference type="PANTHER" id="PTHR31775:SF5">
    <property type="entry name" value="REMORIN 1.4"/>
    <property type="match status" value="1"/>
</dbReference>
<dbReference type="EMBL" id="ABEU02000011">
    <property type="status" value="NOT_ANNOTATED_CDS"/>
    <property type="molecule type" value="Genomic_DNA"/>
</dbReference>
<dbReference type="Gramene" id="Pp3c11_14300V3.5">
    <property type="protein sequence ID" value="Pp3c11_14300V3.5"/>
    <property type="gene ID" value="Pp3c11_14300"/>
</dbReference>
<proteinExistence type="inferred from homology"/>